<evidence type="ECO:0000313" key="7">
    <source>
        <dbReference type="Proteomes" id="UP000192368"/>
    </source>
</evidence>
<feature type="binding site" evidence="3">
    <location>
        <position position="273"/>
    </location>
    <ligand>
        <name>glycerol</name>
        <dbReference type="ChEBI" id="CHEBI:17754"/>
    </ligand>
</feature>
<evidence type="ECO:0000256" key="3">
    <source>
        <dbReference type="PIRSR" id="PIRSR000112-1"/>
    </source>
</evidence>
<feature type="binding site" evidence="3">
    <location>
        <position position="256"/>
    </location>
    <ligand>
        <name>glycerol</name>
        <dbReference type="ChEBI" id="CHEBI:17754"/>
    </ligand>
</feature>
<dbReference type="RefSeq" id="WP_084231150.1">
    <property type="nucleotide sequence ID" value="NZ_FWWR01000011.1"/>
</dbReference>
<feature type="binding site" evidence="4">
    <location>
        <position position="125"/>
    </location>
    <ligand>
        <name>NAD(+)</name>
        <dbReference type="ChEBI" id="CHEBI:57540"/>
    </ligand>
</feature>
<evidence type="ECO:0000259" key="5">
    <source>
        <dbReference type="Pfam" id="PF00465"/>
    </source>
</evidence>
<keyword evidence="3" id="KW-0862">Zinc</keyword>
<organism evidence="6 7">
    <name type="scientific">Peptoniphilus asaccharolyticus DSM 20463</name>
    <dbReference type="NCBI Taxonomy" id="573058"/>
    <lineage>
        <taxon>Bacteria</taxon>
        <taxon>Bacillati</taxon>
        <taxon>Bacillota</taxon>
        <taxon>Tissierellia</taxon>
        <taxon>Tissierellales</taxon>
        <taxon>Peptoniphilaceae</taxon>
        <taxon>Peptoniphilus</taxon>
    </lineage>
</organism>
<dbReference type="InterPro" id="IPR001670">
    <property type="entry name" value="ADH_Fe/GldA"/>
</dbReference>
<dbReference type="PIRSF" id="PIRSF000112">
    <property type="entry name" value="Glycerol_dehydrogenase"/>
    <property type="match status" value="1"/>
</dbReference>
<keyword evidence="4" id="KW-0520">NAD</keyword>
<dbReference type="Pfam" id="PF00465">
    <property type="entry name" value="Fe-ADH"/>
    <property type="match status" value="1"/>
</dbReference>
<dbReference type="EMBL" id="FWWR01000011">
    <property type="protein sequence ID" value="SMB90199.1"/>
    <property type="molecule type" value="Genomic_DNA"/>
</dbReference>
<dbReference type="GO" id="GO:0046872">
    <property type="term" value="F:metal ion binding"/>
    <property type="evidence" value="ECO:0007669"/>
    <property type="project" value="UniProtKB-KW"/>
</dbReference>
<evidence type="ECO:0000256" key="2">
    <source>
        <dbReference type="ARBA" id="ARBA00023002"/>
    </source>
</evidence>
<dbReference type="Proteomes" id="UP000192368">
    <property type="component" value="Unassembled WGS sequence"/>
</dbReference>
<proteinExistence type="predicted"/>
<dbReference type="PANTHER" id="PTHR43616:SF3">
    <property type="entry name" value="HYDROXYCARBOXYLATE DEHYDROGENASE A"/>
    <property type="match status" value="1"/>
</dbReference>
<dbReference type="Gene3D" id="3.40.50.1970">
    <property type="match status" value="1"/>
</dbReference>
<dbReference type="Gene3D" id="1.20.1090.10">
    <property type="entry name" value="Dehydroquinate synthase-like - alpha domain"/>
    <property type="match status" value="1"/>
</dbReference>
<evidence type="ECO:0000256" key="1">
    <source>
        <dbReference type="ARBA" id="ARBA00022723"/>
    </source>
</evidence>
<evidence type="ECO:0000313" key="6">
    <source>
        <dbReference type="EMBL" id="SMB90199.1"/>
    </source>
</evidence>
<keyword evidence="2" id="KW-0560">Oxidoreductase</keyword>
<feature type="binding site" evidence="4">
    <location>
        <begin position="94"/>
        <end position="98"/>
    </location>
    <ligand>
        <name>NAD(+)</name>
        <dbReference type="ChEBI" id="CHEBI:57540"/>
    </ligand>
</feature>
<dbReference type="InterPro" id="IPR016205">
    <property type="entry name" value="Glycerol_DH"/>
</dbReference>
<sequence>MKTVKMSNYSVSGNGYPHLEKVCKDYNYNKVVLVGGKRALEAAAPKIREALKGTNVEITGEFVYGQECTLSNVDRLRERKEVQDADVIFIIGGGKSTDTGKILAERLNKSAFSFPTICSNCSAVTAIAVVYNDDGTLSHYELIPAPVHMFVETSIIANAPEEYLWAGIGDGLSKQPEVAYATKYAELDHIARMGVMLSKSCEVPFLKYGKQAIEDCRNNKPTQAIEEIAMDILVATGYVSNLTNQPDYYYNSSLAHIFYNASTAVPRDKEYLHGELVSFGVLVLHAYAEQFDELDKIARFNKSIGLPITLEDVGLTYDDLEKMADVAPNTTEWKSAKTNPLTKEKFVAAMKTADEYGKKLKAEQEAEIA</sequence>
<keyword evidence="1 3" id="KW-0479">Metal-binding</keyword>
<dbReference type="OrthoDB" id="5198708at2"/>
<dbReference type="AlphaFoldDB" id="A0A1W1V9X1"/>
<feature type="domain" description="Alcohol dehydrogenase iron-type/glycerol dehydrogenase GldA" evidence="5">
    <location>
        <begin position="18"/>
        <end position="144"/>
    </location>
</feature>
<evidence type="ECO:0000256" key="4">
    <source>
        <dbReference type="PIRSR" id="PIRSR000112-3"/>
    </source>
</evidence>
<protein>
    <submittedName>
        <fullName evidence="6">Glycerol dehydrogenase</fullName>
    </submittedName>
</protein>
<comment type="cofactor">
    <cofactor evidence="3">
        <name>Zn(2+)</name>
        <dbReference type="ChEBI" id="CHEBI:29105"/>
    </cofactor>
    <text evidence="3">Binds 1 zinc ion per subunit.</text>
</comment>
<dbReference type="CDD" id="cd08171">
    <property type="entry name" value="GlyDH-like"/>
    <property type="match status" value="1"/>
</dbReference>
<reference evidence="7" key="1">
    <citation type="submission" date="2017-04" db="EMBL/GenBank/DDBJ databases">
        <authorList>
            <person name="Varghese N."/>
            <person name="Submissions S."/>
        </authorList>
    </citation>
    <scope>NUCLEOTIDE SEQUENCE [LARGE SCALE GENOMIC DNA]</scope>
    <source>
        <strain evidence="7">DSM 20463</strain>
    </source>
</reference>
<dbReference type="GO" id="GO:0016614">
    <property type="term" value="F:oxidoreductase activity, acting on CH-OH group of donors"/>
    <property type="evidence" value="ECO:0007669"/>
    <property type="project" value="InterPro"/>
</dbReference>
<feature type="binding site" evidence="3">
    <location>
        <position position="170"/>
    </location>
    <ligand>
        <name>glycerol</name>
        <dbReference type="ChEBI" id="CHEBI:17754"/>
    </ligand>
</feature>
<gene>
    <name evidence="6" type="ORF">SAMN00017477_1586</name>
</gene>
<name>A0A1W1V9X1_PEPAS</name>
<feature type="binding site" evidence="4">
    <location>
        <position position="131"/>
    </location>
    <ligand>
        <name>NAD(+)</name>
        <dbReference type="ChEBI" id="CHEBI:57540"/>
    </ligand>
</feature>
<dbReference type="PANTHER" id="PTHR43616">
    <property type="entry name" value="GLYCEROL DEHYDROGENASE"/>
    <property type="match status" value="1"/>
</dbReference>
<dbReference type="STRING" id="573058.SAMN00017477_1586"/>
<feature type="binding site" evidence="4">
    <location>
        <begin position="116"/>
        <end position="119"/>
    </location>
    <ligand>
        <name>NAD(+)</name>
        <dbReference type="ChEBI" id="CHEBI:57540"/>
    </ligand>
</feature>
<dbReference type="SUPFAM" id="SSF56796">
    <property type="entry name" value="Dehydroquinate synthase-like"/>
    <property type="match status" value="1"/>
</dbReference>
<keyword evidence="7" id="KW-1185">Reference proteome</keyword>
<accession>A0A1W1V9X1</accession>